<comment type="function">
    <text evidence="3">Required for rescue of stalled ribosomes mediated by trans-translation. Binds to transfer-messenger RNA (tmRNA), required for stable association of tmRNA with ribosomes. tmRNA and SmpB together mimic tRNA shape, replacing the anticodon stem-loop with SmpB. tmRNA is encoded by the ssrA gene; the 2 termini fold to resemble tRNA(Ala) and it encodes a 'tag peptide', a short internal open reading frame. During trans-translation Ala-aminoacylated tmRNA acts like a tRNA, entering the A-site of stalled ribosomes, displacing the stalled mRNA. The ribosome then switches to translate the ORF on the tmRNA; the nascent peptide is terminated with the 'tag peptide' encoded by the tmRNA and targeted for degradation. The ribosome is freed to recommence translation, which seems to be the essential function of trans-translation.</text>
</comment>
<dbReference type="Proteomes" id="UP000249645">
    <property type="component" value="Unassembled WGS sequence"/>
</dbReference>
<dbReference type="Gene3D" id="2.40.280.10">
    <property type="match status" value="1"/>
</dbReference>
<dbReference type="PROSITE" id="PS01317">
    <property type="entry name" value="SSRP"/>
    <property type="match status" value="1"/>
</dbReference>
<dbReference type="GO" id="GO:0003723">
    <property type="term" value="F:RNA binding"/>
    <property type="evidence" value="ECO:0007669"/>
    <property type="project" value="UniProtKB-UniRule"/>
</dbReference>
<evidence type="ECO:0000256" key="2">
    <source>
        <dbReference type="ARBA" id="ARBA00022884"/>
    </source>
</evidence>
<comment type="caution">
    <text evidence="4">The sequence shown here is derived from an EMBL/GenBank/DDBJ whole genome shotgun (WGS) entry which is preliminary data.</text>
</comment>
<organism evidence="4 5">
    <name type="scientific">Pseudopedobacter saltans</name>
    <dbReference type="NCBI Taxonomy" id="151895"/>
    <lineage>
        <taxon>Bacteria</taxon>
        <taxon>Pseudomonadati</taxon>
        <taxon>Bacteroidota</taxon>
        <taxon>Sphingobacteriia</taxon>
        <taxon>Sphingobacteriales</taxon>
        <taxon>Sphingobacteriaceae</taxon>
        <taxon>Pseudopedobacter</taxon>
    </lineage>
</organism>
<dbReference type="CDD" id="cd09294">
    <property type="entry name" value="SmpB"/>
    <property type="match status" value="1"/>
</dbReference>
<dbReference type="SUPFAM" id="SSF74982">
    <property type="entry name" value="Small protein B (SmpB)"/>
    <property type="match status" value="1"/>
</dbReference>
<reference evidence="4 5" key="1">
    <citation type="submission" date="2017-11" db="EMBL/GenBank/DDBJ databases">
        <title>Infants hospitalized years apart are colonized by the same room-sourced microbial strains.</title>
        <authorList>
            <person name="Brooks B."/>
            <person name="Olm M.R."/>
            <person name="Firek B.A."/>
            <person name="Baker R."/>
            <person name="Thomas B.C."/>
            <person name="Morowitz M.J."/>
            <person name="Banfield J.F."/>
        </authorList>
    </citation>
    <scope>NUCLEOTIDE SEQUENCE [LARGE SCALE GENOMIC DNA]</scope>
    <source>
        <strain evidence="4">S2_009_000_R2_76</strain>
    </source>
</reference>
<keyword evidence="1 3" id="KW-0963">Cytoplasm</keyword>
<evidence type="ECO:0000313" key="4">
    <source>
        <dbReference type="EMBL" id="PZP49942.1"/>
    </source>
</evidence>
<dbReference type="InterPro" id="IPR000037">
    <property type="entry name" value="SsrA-bd_prot"/>
</dbReference>
<dbReference type="EMBL" id="QFOI01000088">
    <property type="protein sequence ID" value="PZP49942.1"/>
    <property type="molecule type" value="Genomic_DNA"/>
</dbReference>
<dbReference type="PANTHER" id="PTHR30308">
    <property type="entry name" value="TMRNA-BINDING COMPONENT OF TRANS-TRANSLATION TAGGING COMPLEX"/>
    <property type="match status" value="1"/>
</dbReference>
<comment type="subcellular location">
    <subcellularLocation>
        <location evidence="3">Cytoplasm</location>
    </subcellularLocation>
    <text evidence="3">The tmRNA-SmpB complex associates with stalled 70S ribosomes.</text>
</comment>
<evidence type="ECO:0000313" key="5">
    <source>
        <dbReference type="Proteomes" id="UP000249645"/>
    </source>
</evidence>
<sequence>MAKSTKPKIVNISNKQAYFHYAIESTYVAGIVLLGTEVKSIRDGKVSFNDSFCLFDKGELWVRALYIAAYSLGTTNNHIAVYDRKLLLHKKELKKIQTQLKEKGLTVVPLRIFINDRGLVKMEIGIAKGKKPYDKRDTIKQRDNDKDLKRYLKM</sequence>
<evidence type="ECO:0000256" key="3">
    <source>
        <dbReference type="HAMAP-Rule" id="MF_00023"/>
    </source>
</evidence>
<dbReference type="GO" id="GO:0005829">
    <property type="term" value="C:cytosol"/>
    <property type="evidence" value="ECO:0007669"/>
    <property type="project" value="TreeGrafter"/>
</dbReference>
<dbReference type="AlphaFoldDB" id="A0A2W5H2Q3"/>
<proteinExistence type="inferred from homology"/>
<dbReference type="GO" id="GO:0070929">
    <property type="term" value="P:trans-translation"/>
    <property type="evidence" value="ECO:0007669"/>
    <property type="project" value="UniProtKB-UniRule"/>
</dbReference>
<evidence type="ECO:0000256" key="1">
    <source>
        <dbReference type="ARBA" id="ARBA00022490"/>
    </source>
</evidence>
<dbReference type="HAMAP" id="MF_00023">
    <property type="entry name" value="SmpB"/>
    <property type="match status" value="1"/>
</dbReference>
<comment type="similarity">
    <text evidence="3">Belongs to the SmpB family.</text>
</comment>
<dbReference type="GO" id="GO:0070930">
    <property type="term" value="P:trans-translation-dependent protein tagging"/>
    <property type="evidence" value="ECO:0007669"/>
    <property type="project" value="TreeGrafter"/>
</dbReference>
<dbReference type="NCBIfam" id="TIGR00086">
    <property type="entry name" value="smpB"/>
    <property type="match status" value="1"/>
</dbReference>
<dbReference type="InterPro" id="IPR020081">
    <property type="entry name" value="SsrA-bd_prot_CS"/>
</dbReference>
<dbReference type="InterPro" id="IPR023620">
    <property type="entry name" value="SmpB"/>
</dbReference>
<keyword evidence="2 3" id="KW-0694">RNA-binding</keyword>
<dbReference type="PANTHER" id="PTHR30308:SF2">
    <property type="entry name" value="SSRA-BINDING PROTEIN"/>
    <property type="match status" value="1"/>
</dbReference>
<name>A0A2W5H2Q3_9SPHI</name>
<dbReference type="NCBIfam" id="NF003843">
    <property type="entry name" value="PRK05422.1"/>
    <property type="match status" value="1"/>
</dbReference>
<dbReference type="Pfam" id="PF01668">
    <property type="entry name" value="SmpB"/>
    <property type="match status" value="1"/>
</dbReference>
<gene>
    <name evidence="3" type="primary">smpB</name>
    <name evidence="4" type="ORF">DI598_06675</name>
</gene>
<accession>A0A2W5H2Q3</accession>
<protein>
    <recommendedName>
        <fullName evidence="3">SsrA-binding protein</fullName>
    </recommendedName>
    <alternativeName>
        <fullName evidence="3">Small protein B</fullName>
    </alternativeName>
</protein>